<comment type="caution">
    <text evidence="3">The sequence shown here is derived from an EMBL/GenBank/DDBJ whole genome shotgun (WGS) entry which is preliminary data.</text>
</comment>
<feature type="transmembrane region" description="Helical" evidence="2">
    <location>
        <begin position="6"/>
        <end position="26"/>
    </location>
</feature>
<evidence type="ECO:0000256" key="2">
    <source>
        <dbReference type="SAM" id="Phobius"/>
    </source>
</evidence>
<evidence type="ECO:0000313" key="4">
    <source>
        <dbReference type="Proteomes" id="UP000266743"/>
    </source>
</evidence>
<gene>
    <name evidence="3" type="ORF">DPX39_030032600</name>
</gene>
<dbReference type="EMBL" id="QSBY01000003">
    <property type="protein sequence ID" value="RHW73850.1"/>
    <property type="molecule type" value="Genomic_DNA"/>
</dbReference>
<protein>
    <recommendedName>
        <fullName evidence="5">Transmembrane protein</fullName>
    </recommendedName>
</protein>
<keyword evidence="2" id="KW-1133">Transmembrane helix</keyword>
<sequence>MFSSLVLVSVAIYKLYFPWYVLLRIFDTLRYPFFPRGLPRTCMAPFHYYCHHFFSLYVPGRRNIQMGDCFDEGCEKASSALRSFEKRVLSALEAPLPECLMRSELNDRVTYGGVADEWDSWCQRDPRGVGCSKLGADAHAGAAEGEGSHNGSGLATSDAAAGRDLRNPTQRLTSALARDGGVQRLPLQSKQGELLGMPMDQRGGGQVLLSNRGSVGGNGKCTPAWLRCNVGEGHVGKCGSHHLAGIATADARLEDVAMYNMCAQLSLRGENVQTKAGASAVFVGEGAAVLNRERQGHSFAGRAPRTEGSVWGLRAPLSHGSDRSLALACQHVDPDPIGLGPRRCRSAPHFNEHSLYLNRDLTEYSPWSQTMYHEGNLGRFGRRDAYSRERFRQRTRVSDSRSVVARCQKWKDQREAKLNELRVLQEENQLKDCTFKPGRPLAGSGTSHVPKVFSDKDAPRGGRMRTMQSRGSRWRPQHDGSLQRCETSLFLGRASESQTSGFNSLDEGSPFPPRRHVRRAGWPLASQGCARSERERQQKLSGHSSHSLCDFSVFERIYNRVCNPEGAGSCCGAESPPTGSACR</sequence>
<dbReference type="Proteomes" id="UP000266743">
    <property type="component" value="Chromosome 3"/>
</dbReference>
<feature type="region of interest" description="Disordered" evidence="1">
    <location>
        <begin position="495"/>
        <end position="517"/>
    </location>
</feature>
<keyword evidence="2" id="KW-0472">Membrane</keyword>
<feature type="region of interest" description="Disordered" evidence="1">
    <location>
        <begin position="141"/>
        <end position="162"/>
    </location>
</feature>
<proteinExistence type="predicted"/>
<evidence type="ECO:0000313" key="3">
    <source>
        <dbReference type="EMBL" id="RHW73850.1"/>
    </source>
</evidence>
<feature type="region of interest" description="Disordered" evidence="1">
    <location>
        <begin position="435"/>
        <end position="482"/>
    </location>
</feature>
<evidence type="ECO:0008006" key="5">
    <source>
        <dbReference type="Google" id="ProtNLM"/>
    </source>
</evidence>
<feature type="compositionally biased region" description="Low complexity" evidence="1">
    <location>
        <begin position="141"/>
        <end position="153"/>
    </location>
</feature>
<keyword evidence="2" id="KW-0812">Transmembrane</keyword>
<organism evidence="3 4">
    <name type="scientific">Trypanosoma brucei equiperdum</name>
    <dbReference type="NCBI Taxonomy" id="630700"/>
    <lineage>
        <taxon>Eukaryota</taxon>
        <taxon>Discoba</taxon>
        <taxon>Euglenozoa</taxon>
        <taxon>Kinetoplastea</taxon>
        <taxon>Metakinetoplastina</taxon>
        <taxon>Trypanosomatida</taxon>
        <taxon>Trypanosomatidae</taxon>
        <taxon>Trypanosoma</taxon>
    </lineage>
</organism>
<reference evidence="3 4" key="1">
    <citation type="submission" date="2018-09" db="EMBL/GenBank/DDBJ databases">
        <title>whole genome sequence of T. equiperdum IVM-t1 strain.</title>
        <authorList>
            <person name="Suganuma K."/>
        </authorList>
    </citation>
    <scope>NUCLEOTIDE SEQUENCE [LARGE SCALE GENOMIC DNA]</scope>
    <source>
        <strain evidence="3 4">IVM-t1</strain>
    </source>
</reference>
<dbReference type="AlphaFoldDB" id="A0A3L6LH00"/>
<accession>A0A3L6LH00</accession>
<evidence type="ECO:0000256" key="1">
    <source>
        <dbReference type="SAM" id="MobiDB-lite"/>
    </source>
</evidence>
<name>A0A3L6LH00_9TRYP</name>